<proteinExistence type="predicted"/>
<dbReference type="Proteomes" id="UP001516400">
    <property type="component" value="Unassembled WGS sequence"/>
</dbReference>
<dbReference type="Pfam" id="PF12259">
    <property type="entry name" value="Baculo_F"/>
    <property type="match status" value="1"/>
</dbReference>
<evidence type="ECO:0000256" key="1">
    <source>
        <dbReference type="SAM" id="MobiDB-lite"/>
    </source>
</evidence>
<dbReference type="InterPro" id="IPR022048">
    <property type="entry name" value="Envelope_fusion-like"/>
</dbReference>
<evidence type="ECO:0000313" key="3">
    <source>
        <dbReference type="Proteomes" id="UP001516400"/>
    </source>
</evidence>
<accession>A0ABD2NZ76</accession>
<gene>
    <name evidence="2" type="ORF">HHI36_018105</name>
</gene>
<sequence length="262" mass="29996">MEIWHPLSPNTWLYAISKKTMATISCNKLNSDTNDIELDGLGILTLNQGCKCYTFSSVLYASSNQTSNFTNYIPSLDINKDDLCLQNQKLFEQKLIQMDTLKIDNANLDELRHSKKKLDQFDEFLAQNMQESFLSKNLSWFATTTEILCFAVVMILSCCCCCNCSWLPLIGRFFPKYPKYCGLPSICITNHNERFELSDSQLAQMNLNRLQQLQDENEASLQLMCHSTNSPKPTLLPYTRSSPSTSLELRPRRSNQGGRFHI</sequence>
<protein>
    <submittedName>
        <fullName evidence="2">Uncharacterized protein</fullName>
    </submittedName>
</protein>
<evidence type="ECO:0000313" key="2">
    <source>
        <dbReference type="EMBL" id="KAL3283937.1"/>
    </source>
</evidence>
<feature type="region of interest" description="Disordered" evidence="1">
    <location>
        <begin position="228"/>
        <end position="262"/>
    </location>
</feature>
<dbReference type="EMBL" id="JABFTP020000165">
    <property type="protein sequence ID" value="KAL3283937.1"/>
    <property type="molecule type" value="Genomic_DNA"/>
</dbReference>
<reference evidence="2 3" key="1">
    <citation type="journal article" date="2021" name="BMC Biol.">
        <title>Horizontally acquired antibacterial genes associated with adaptive radiation of ladybird beetles.</title>
        <authorList>
            <person name="Li H.S."/>
            <person name="Tang X.F."/>
            <person name="Huang Y.H."/>
            <person name="Xu Z.Y."/>
            <person name="Chen M.L."/>
            <person name="Du X.Y."/>
            <person name="Qiu B.Y."/>
            <person name="Chen P.T."/>
            <person name="Zhang W."/>
            <person name="Slipinski A."/>
            <person name="Escalona H.E."/>
            <person name="Waterhouse R.M."/>
            <person name="Zwick A."/>
            <person name="Pang H."/>
        </authorList>
    </citation>
    <scope>NUCLEOTIDE SEQUENCE [LARGE SCALE GENOMIC DNA]</scope>
    <source>
        <strain evidence="2">SYSU2018</strain>
    </source>
</reference>
<dbReference type="AlphaFoldDB" id="A0ABD2NZ76"/>
<keyword evidence="3" id="KW-1185">Reference proteome</keyword>
<name>A0ABD2NZ76_9CUCU</name>
<organism evidence="2 3">
    <name type="scientific">Cryptolaemus montrouzieri</name>
    <dbReference type="NCBI Taxonomy" id="559131"/>
    <lineage>
        <taxon>Eukaryota</taxon>
        <taxon>Metazoa</taxon>
        <taxon>Ecdysozoa</taxon>
        <taxon>Arthropoda</taxon>
        <taxon>Hexapoda</taxon>
        <taxon>Insecta</taxon>
        <taxon>Pterygota</taxon>
        <taxon>Neoptera</taxon>
        <taxon>Endopterygota</taxon>
        <taxon>Coleoptera</taxon>
        <taxon>Polyphaga</taxon>
        <taxon>Cucujiformia</taxon>
        <taxon>Coccinelloidea</taxon>
        <taxon>Coccinellidae</taxon>
        <taxon>Scymninae</taxon>
        <taxon>Scymnini</taxon>
        <taxon>Cryptolaemus</taxon>
    </lineage>
</organism>
<comment type="caution">
    <text evidence="2">The sequence shown here is derived from an EMBL/GenBank/DDBJ whole genome shotgun (WGS) entry which is preliminary data.</text>
</comment>